<evidence type="ECO:0000313" key="1">
    <source>
        <dbReference type="EMBL" id="EYB84914.1"/>
    </source>
</evidence>
<comment type="caution">
    <text evidence="1">The sequence shown here is derived from an EMBL/GenBank/DDBJ whole genome shotgun (WGS) entry which is preliminary data.</text>
</comment>
<dbReference type="EMBL" id="JARK01001643">
    <property type="protein sequence ID" value="EYB84914.1"/>
    <property type="molecule type" value="Genomic_DNA"/>
</dbReference>
<name>A0A016S3U0_9BILA</name>
<sequence>MSLCIYVAFCPITAFCTFKDSFKIMSSYFYQQYEIVGYHFLLTTKQWKMLDERCRCKYLFFGGSYFAPGSQITSTSSS</sequence>
<gene>
    <name evidence="1" type="primary">Acey_s0307.g2019</name>
    <name evidence="1" type="ORF">Y032_0307g2019</name>
</gene>
<evidence type="ECO:0000313" key="2">
    <source>
        <dbReference type="Proteomes" id="UP000024635"/>
    </source>
</evidence>
<protein>
    <submittedName>
        <fullName evidence="1">Uncharacterized protein</fullName>
    </submittedName>
</protein>
<dbReference type="AlphaFoldDB" id="A0A016S3U0"/>
<proteinExistence type="predicted"/>
<accession>A0A016S3U0</accession>
<reference evidence="2" key="1">
    <citation type="journal article" date="2015" name="Nat. Genet.">
        <title>The genome and transcriptome of the zoonotic hookworm Ancylostoma ceylanicum identify infection-specific gene families.</title>
        <authorList>
            <person name="Schwarz E.M."/>
            <person name="Hu Y."/>
            <person name="Antoshechkin I."/>
            <person name="Miller M.M."/>
            <person name="Sternberg P.W."/>
            <person name="Aroian R.V."/>
        </authorList>
    </citation>
    <scope>NUCLEOTIDE SEQUENCE</scope>
    <source>
        <strain evidence="2">HY135</strain>
    </source>
</reference>
<keyword evidence="2" id="KW-1185">Reference proteome</keyword>
<dbReference type="Proteomes" id="UP000024635">
    <property type="component" value="Unassembled WGS sequence"/>
</dbReference>
<organism evidence="1 2">
    <name type="scientific">Ancylostoma ceylanicum</name>
    <dbReference type="NCBI Taxonomy" id="53326"/>
    <lineage>
        <taxon>Eukaryota</taxon>
        <taxon>Metazoa</taxon>
        <taxon>Ecdysozoa</taxon>
        <taxon>Nematoda</taxon>
        <taxon>Chromadorea</taxon>
        <taxon>Rhabditida</taxon>
        <taxon>Rhabditina</taxon>
        <taxon>Rhabditomorpha</taxon>
        <taxon>Strongyloidea</taxon>
        <taxon>Ancylostomatidae</taxon>
        <taxon>Ancylostomatinae</taxon>
        <taxon>Ancylostoma</taxon>
    </lineage>
</organism>